<evidence type="ECO:0000256" key="1">
    <source>
        <dbReference type="SAM" id="Coils"/>
    </source>
</evidence>
<reference evidence="3" key="1">
    <citation type="journal article" date="2019" name="Int. J. Syst. Evol. Microbiol.">
        <title>The Global Catalogue of Microorganisms (GCM) 10K type strain sequencing project: providing services to taxonomists for standard genome sequencing and annotation.</title>
        <authorList>
            <consortium name="The Broad Institute Genomics Platform"/>
            <consortium name="The Broad Institute Genome Sequencing Center for Infectious Disease"/>
            <person name="Wu L."/>
            <person name="Ma J."/>
        </authorList>
    </citation>
    <scope>NUCLEOTIDE SEQUENCE [LARGE SCALE GENOMIC DNA]</scope>
    <source>
        <strain evidence="3">CCUG 58728</strain>
    </source>
</reference>
<keyword evidence="1" id="KW-0175">Coiled coil</keyword>
<organism evidence="2 3">
    <name type="scientific">Streptococcus dentapri</name>
    <dbReference type="NCBI Taxonomy" id="573564"/>
    <lineage>
        <taxon>Bacteria</taxon>
        <taxon>Bacillati</taxon>
        <taxon>Bacillota</taxon>
        <taxon>Bacilli</taxon>
        <taxon>Lactobacillales</taxon>
        <taxon>Streptococcaceae</taxon>
        <taxon>Streptococcus</taxon>
    </lineage>
</organism>
<protein>
    <recommendedName>
        <fullName evidence="4">Lipoprotein</fullName>
    </recommendedName>
</protein>
<comment type="caution">
    <text evidence="2">The sequence shown here is derived from an EMBL/GenBank/DDBJ whole genome shotgun (WGS) entry which is preliminary data.</text>
</comment>
<proteinExistence type="predicted"/>
<evidence type="ECO:0008006" key="4">
    <source>
        <dbReference type="Google" id="ProtNLM"/>
    </source>
</evidence>
<dbReference type="Proteomes" id="UP001595901">
    <property type="component" value="Unassembled WGS sequence"/>
</dbReference>
<accession>A0ABV8D3H5</accession>
<gene>
    <name evidence="2" type="ORF">ACFOSE_09475</name>
</gene>
<keyword evidence="3" id="KW-1185">Reference proteome</keyword>
<evidence type="ECO:0000313" key="3">
    <source>
        <dbReference type="Proteomes" id="UP001595901"/>
    </source>
</evidence>
<evidence type="ECO:0000313" key="2">
    <source>
        <dbReference type="EMBL" id="MFC3932971.1"/>
    </source>
</evidence>
<name>A0ABV8D3H5_9STRE</name>
<feature type="coiled-coil region" evidence="1">
    <location>
        <begin position="38"/>
        <end position="65"/>
    </location>
</feature>
<sequence length="153" mass="17106">MKKSTKITLISLATLAILAGIGGSLMVKDDFNSRFEAFVKAKREQQAKEAEKKKQEEKMTTKEKQVAYLKEHEQEMTAYIKSKNSKITTVKYDWDSVKLVDAGNGTPQGGGKVLLIFGYANGSDLTNFSLNFDVDKENMPILDSMGSDDYYDI</sequence>
<dbReference type="EMBL" id="JBHSAC010000085">
    <property type="protein sequence ID" value="MFC3932971.1"/>
    <property type="molecule type" value="Genomic_DNA"/>
</dbReference>
<dbReference type="RefSeq" id="WP_380432758.1">
    <property type="nucleotide sequence ID" value="NZ_JBHSAC010000085.1"/>
</dbReference>